<dbReference type="Proteomes" id="UP000078559">
    <property type="component" value="Chromosome 2"/>
</dbReference>
<dbReference type="GO" id="GO:0005484">
    <property type="term" value="F:SNAP receptor activity"/>
    <property type="evidence" value="ECO:0007669"/>
    <property type="project" value="TreeGrafter"/>
</dbReference>
<feature type="region of interest" description="Disordered" evidence="2">
    <location>
        <begin position="1"/>
        <end position="190"/>
    </location>
</feature>
<dbReference type="EMBL" id="CM003099">
    <property type="protein sequence ID" value="KUI66249.1"/>
    <property type="molecule type" value="Genomic_DNA"/>
</dbReference>
<evidence type="ECO:0000313" key="3">
    <source>
        <dbReference type="EMBL" id="KUI66249.1"/>
    </source>
</evidence>
<name>A0A194VPZ3_CYTMA</name>
<keyword evidence="4" id="KW-1185">Reference proteome</keyword>
<dbReference type="GO" id="GO:0006887">
    <property type="term" value="P:exocytosis"/>
    <property type="evidence" value="ECO:0007669"/>
    <property type="project" value="TreeGrafter"/>
</dbReference>
<evidence type="ECO:0000256" key="1">
    <source>
        <dbReference type="ARBA" id="ARBA00009480"/>
    </source>
</evidence>
<feature type="compositionally biased region" description="Polar residues" evidence="2">
    <location>
        <begin position="22"/>
        <end position="36"/>
    </location>
</feature>
<accession>A0A194VPZ3</accession>
<organism evidence="3 4">
    <name type="scientific">Cytospora mali</name>
    <name type="common">Apple Valsa canker fungus</name>
    <name type="synonym">Valsa mali</name>
    <dbReference type="NCBI Taxonomy" id="578113"/>
    <lineage>
        <taxon>Eukaryota</taxon>
        <taxon>Fungi</taxon>
        <taxon>Dikarya</taxon>
        <taxon>Ascomycota</taxon>
        <taxon>Pezizomycotina</taxon>
        <taxon>Sordariomycetes</taxon>
        <taxon>Sordariomycetidae</taxon>
        <taxon>Diaporthales</taxon>
        <taxon>Cytosporaceae</taxon>
        <taxon>Cytospora</taxon>
    </lineage>
</organism>
<dbReference type="PANTHER" id="PTHR19305:SF9">
    <property type="entry name" value="SYNAPTOSOMAL-ASSOCIATED PROTEIN 29"/>
    <property type="match status" value="1"/>
</dbReference>
<comment type="similarity">
    <text evidence="1">Belongs to the SNAP-25 family.</text>
</comment>
<evidence type="ECO:0000313" key="4">
    <source>
        <dbReference type="Proteomes" id="UP000078559"/>
    </source>
</evidence>
<proteinExistence type="inferred from homology"/>
<gene>
    <name evidence="3" type="ORF">VM1G_02050</name>
</gene>
<evidence type="ECO:0000256" key="2">
    <source>
        <dbReference type="SAM" id="MobiDB-lite"/>
    </source>
</evidence>
<feature type="compositionally biased region" description="Acidic residues" evidence="2">
    <location>
        <begin position="343"/>
        <end position="359"/>
    </location>
</feature>
<feature type="region of interest" description="Disordered" evidence="2">
    <location>
        <begin position="334"/>
        <end position="360"/>
    </location>
</feature>
<dbReference type="GO" id="GO:0005886">
    <property type="term" value="C:plasma membrane"/>
    <property type="evidence" value="ECO:0007669"/>
    <property type="project" value="TreeGrafter"/>
</dbReference>
<dbReference type="Gene3D" id="1.20.5.110">
    <property type="match status" value="2"/>
</dbReference>
<dbReference type="GO" id="GO:0006906">
    <property type="term" value="P:vesicle fusion"/>
    <property type="evidence" value="ECO:0007669"/>
    <property type="project" value="TreeGrafter"/>
</dbReference>
<reference evidence="3" key="1">
    <citation type="submission" date="2014-12" db="EMBL/GenBank/DDBJ databases">
        <title>Genome Sequence of Valsa Canker Pathogens Uncovers a Specific Adaption of Colonization on Woody Bark.</title>
        <authorList>
            <person name="Yin Z."/>
            <person name="Liu H."/>
            <person name="Gao X."/>
            <person name="Li Z."/>
            <person name="Song N."/>
            <person name="Ke X."/>
            <person name="Dai Q."/>
            <person name="Wu Y."/>
            <person name="Sun Y."/>
            <person name="Xu J.-R."/>
            <person name="Kang Z.K."/>
            <person name="Wang L."/>
            <person name="Huang L."/>
        </authorList>
    </citation>
    <scope>NUCLEOTIDE SEQUENCE [LARGE SCALE GENOMIC DNA]</scope>
    <source>
        <strain evidence="3">03-8</strain>
    </source>
</reference>
<dbReference type="SUPFAM" id="SSF58038">
    <property type="entry name" value="SNARE fusion complex"/>
    <property type="match status" value="2"/>
</dbReference>
<dbReference type="AlphaFoldDB" id="A0A194VPZ3"/>
<protein>
    <submittedName>
        <fullName evidence="3">Protein transport protein SEC9</fullName>
    </submittedName>
</protein>
<dbReference type="GO" id="GO:0019905">
    <property type="term" value="F:syntaxin binding"/>
    <property type="evidence" value="ECO:0007669"/>
    <property type="project" value="TreeGrafter"/>
</dbReference>
<feature type="region of interest" description="Disordered" evidence="2">
    <location>
        <begin position="285"/>
        <end position="307"/>
    </location>
</feature>
<dbReference type="GO" id="GO:0031201">
    <property type="term" value="C:SNARE complex"/>
    <property type="evidence" value="ECO:0007669"/>
    <property type="project" value="TreeGrafter"/>
</dbReference>
<dbReference type="PANTHER" id="PTHR19305">
    <property type="entry name" value="SYNAPTOSOMAL ASSOCIATED PROTEIN"/>
    <property type="match status" value="1"/>
</dbReference>
<feature type="compositionally biased region" description="Polar residues" evidence="2">
    <location>
        <begin position="132"/>
        <end position="143"/>
    </location>
</feature>
<sequence length="426" mass="46914">MGLFSKKKKTAEPVNPYANPITPYQQARNQLAQGPNSGEPGPLNTRMGSFPPSNPPPPYNQNPSVGSTSSRFGDDKYGNQNGYGSGPYEAKASAYSANKRGPGGYGGLDEDAGQNALFGDASGRYVPPQKGTPGSSVISSPNQFDRDPNKSALLGNAQDRHSPYTQAQSPAGAADDGFDGYGAARPLTEEEQDMVAAQAINKEANKVREESVAVLQRTNATADGAVNTVLRTYALLGEQGERLHRTDRNLDEAAIKSRIAEDKVKTLKTASHMFKAPKNPFTAGRRERMEEEAMTQRHHNDRETREQTRQHAFQSTMEIEKDFKELSINNPLLGNASKRDYDFPPDSDEELNDDDDDDEREKKIHEKMINEGLRELQGKVRILNKASVGMQHRIEDQTGLLCKVGVKTDNVDDHVAKNRRVMDKIN</sequence>
<dbReference type="OrthoDB" id="18679at2759"/>